<dbReference type="GO" id="GO:0002142">
    <property type="term" value="C:stereocilia ankle link complex"/>
    <property type="evidence" value="ECO:0007669"/>
    <property type="project" value="TreeGrafter"/>
</dbReference>
<reference evidence="6" key="2">
    <citation type="submission" date="2025-09" db="UniProtKB">
        <authorList>
            <consortium name="Ensembl"/>
        </authorList>
    </citation>
    <scope>IDENTIFICATION</scope>
</reference>
<dbReference type="Ensembl" id="ENSLLET00000049220.1">
    <property type="protein sequence ID" value="ENSLLEP00000047361.1"/>
    <property type="gene ID" value="ENSLLEG00000029940.1"/>
</dbReference>
<feature type="compositionally biased region" description="Polar residues" evidence="4">
    <location>
        <begin position="1"/>
        <end position="25"/>
    </location>
</feature>
<feature type="compositionally biased region" description="Polar residues" evidence="4">
    <location>
        <begin position="890"/>
        <end position="903"/>
    </location>
</feature>
<gene>
    <name evidence="6" type="primary">WHRN</name>
</gene>
<feature type="region of interest" description="Disordered" evidence="4">
    <location>
        <begin position="432"/>
        <end position="458"/>
    </location>
</feature>
<dbReference type="FunFam" id="2.30.42.10:FF:000087">
    <property type="entry name" value="Whirlin a"/>
    <property type="match status" value="1"/>
</dbReference>
<comment type="subcellular location">
    <subcellularLocation>
        <location evidence="1">Cell projection</location>
    </subcellularLocation>
</comment>
<dbReference type="PROSITE" id="PS50106">
    <property type="entry name" value="PDZ"/>
    <property type="match status" value="3"/>
</dbReference>
<dbReference type="InterPro" id="IPR033028">
    <property type="entry name" value="Whirlin_HN-like_dom2"/>
</dbReference>
<feature type="region of interest" description="Disordered" evidence="4">
    <location>
        <begin position="881"/>
        <end position="903"/>
    </location>
</feature>
<name>A0A8C5R533_9ANUR</name>
<feature type="region of interest" description="Disordered" evidence="4">
    <location>
        <begin position="940"/>
        <end position="991"/>
    </location>
</feature>
<feature type="compositionally biased region" description="Polar residues" evidence="4">
    <location>
        <begin position="942"/>
        <end position="954"/>
    </location>
</feature>
<dbReference type="OrthoDB" id="10029564at2759"/>
<dbReference type="GO" id="GO:0005886">
    <property type="term" value="C:plasma membrane"/>
    <property type="evidence" value="ECO:0007669"/>
    <property type="project" value="TreeGrafter"/>
</dbReference>
<evidence type="ECO:0000313" key="6">
    <source>
        <dbReference type="Ensembl" id="ENSLLEP00000047361.1"/>
    </source>
</evidence>
<dbReference type="FunFam" id="2.30.42.10:FF:000079">
    <property type="entry name" value="Whirlin a"/>
    <property type="match status" value="1"/>
</dbReference>
<dbReference type="Pfam" id="PF00595">
    <property type="entry name" value="PDZ"/>
    <property type="match status" value="3"/>
</dbReference>
<proteinExistence type="predicted"/>
<feature type="domain" description="PDZ" evidence="5">
    <location>
        <begin position="332"/>
        <end position="407"/>
    </location>
</feature>
<evidence type="ECO:0000313" key="7">
    <source>
        <dbReference type="Proteomes" id="UP000694569"/>
    </source>
</evidence>
<organism evidence="6 7">
    <name type="scientific">Leptobrachium leishanense</name>
    <name type="common">Leishan spiny toad</name>
    <dbReference type="NCBI Taxonomy" id="445787"/>
    <lineage>
        <taxon>Eukaryota</taxon>
        <taxon>Metazoa</taxon>
        <taxon>Chordata</taxon>
        <taxon>Craniata</taxon>
        <taxon>Vertebrata</taxon>
        <taxon>Euteleostomi</taxon>
        <taxon>Amphibia</taxon>
        <taxon>Batrachia</taxon>
        <taxon>Anura</taxon>
        <taxon>Pelobatoidea</taxon>
        <taxon>Megophryidae</taxon>
        <taxon>Leptobrachium</taxon>
    </lineage>
</organism>
<dbReference type="GO" id="GO:0007605">
    <property type="term" value="P:sensory perception of sound"/>
    <property type="evidence" value="ECO:0007669"/>
    <property type="project" value="TreeGrafter"/>
</dbReference>
<sequence>MNQTGTLHPSPGSSIHQTPGASIHQSLGGAIHKSPGASIHQSLGGSIHQSPGASIHQLHGASIYHSPGVSIHQSPGGSIHESPGGSIHQFPMASLSQFLIGSTYSSSSGSISSGDVGRVLSSNVRRLHGALTRLLSDQEREQLLHCLRLYHTRRNVYDLVRTLRLILRLQDQRQLFPMLRLVIPRSDQLLFDQYTSEGLYLKDASTGFSSALSDVVSGFSTPLSGTSPAFSNPMPGTSPAFSNPMPGTAPAFNIPLSGSVPAFSVSAPGTAPALRMPVPGTVPAYGTAVPGTAPVFNTQGLGASVSPGIPYPGALDSFGNSSPGPSASEVRQVILKRNRSQEGLGFSIRGGVEHGIGIYVSLVEPGSLAEHEGLKVGDQILKANGRTLDKVSHGDAVKALRGSQKLVLSVLSCGRIPGGHVSSHIYTWIDPQGRSVSPPGGSPIRQSPTTAGHEKEKRSNLQLLQDGDERKVNLILREGSSLGLLIRGGAEYSLGIYITGVDHGSEAEGSGLKVGDQILDVNGLSFLSIPHDDAVHILRSSRHLMMTVRDVGRVPHARTIVDETQWLSSSYTGNDDPHPTTGALFNHPESQTKPAFYRGPTGSQVTLSSLGNQNLAVLEERARLLLTEPERTTMSYYLQQYKDRHIPVQALVMAMFELLNTQAKFSLLSELRSQVTPQDLTVFDNMVLKREIESMKSRHLSGDTISVLSLSPSTSSTESHQTVSTASTARERLLWLLDVMENGKEPDGSADSGSLTQTTLPDISLDDVASLLEEPPNLPPVPPPPPPTEHPQTQRRQQVGERMQRPSSGSSQSGLFFTVPPKPSSPVPPLTPPPMYLQNSNEAIYATIAPKTPKTTPPAAQLALVTQLPLTPFPRVQSPSRLKVEAENGPQPSSPTNGTKTDTQNSQHFVMVEVHRPNSEPDVNEVRAVPQARAVLPLSPPASLSQFSDSGQTLSEDSGVDTGDVGGGSKDSSPQPLKSKGSEGMTKPPGLLEPMASLVRVMKSAPTLGIAIEGGAKTRQPLPRIVTIQRGGSAHNCSKLKVGQVILEVNGISMQGKEHRDAARIIAEAFKTKEKDHMDFLVTEFNVSL</sequence>
<feature type="compositionally biased region" description="Polar residues" evidence="4">
    <location>
        <begin position="805"/>
        <end position="815"/>
    </location>
</feature>
<feature type="region of interest" description="Disordered" evidence="4">
    <location>
        <begin position="1"/>
        <end position="52"/>
    </location>
</feature>
<dbReference type="GO" id="GO:0060088">
    <property type="term" value="P:auditory receptor cell stereocilium organization"/>
    <property type="evidence" value="ECO:0007669"/>
    <property type="project" value="TreeGrafter"/>
</dbReference>
<dbReference type="GeneTree" id="ENSGT00950000183002"/>
<dbReference type="InterPro" id="IPR001478">
    <property type="entry name" value="PDZ"/>
</dbReference>
<evidence type="ECO:0000256" key="4">
    <source>
        <dbReference type="SAM" id="MobiDB-lite"/>
    </source>
</evidence>
<dbReference type="InterPro" id="IPR036034">
    <property type="entry name" value="PDZ_sf"/>
</dbReference>
<keyword evidence="2" id="KW-0677">Repeat</keyword>
<dbReference type="InterPro" id="IPR051844">
    <property type="entry name" value="USH2_Complex_Protein"/>
</dbReference>
<dbReference type="PANTHER" id="PTHR23116:SF37">
    <property type="entry name" value="WHIRLIN"/>
    <property type="match status" value="1"/>
</dbReference>
<evidence type="ECO:0000256" key="3">
    <source>
        <dbReference type="ARBA" id="ARBA00023273"/>
    </source>
</evidence>
<protein>
    <submittedName>
        <fullName evidence="6">Whirlin</fullName>
    </submittedName>
</protein>
<feature type="region of interest" description="Disordered" evidence="4">
    <location>
        <begin position="772"/>
        <end position="831"/>
    </location>
</feature>
<dbReference type="GO" id="GO:0005929">
    <property type="term" value="C:cilium"/>
    <property type="evidence" value="ECO:0007669"/>
    <property type="project" value="TreeGrafter"/>
</dbReference>
<keyword evidence="7" id="KW-1185">Reference proteome</keyword>
<feature type="compositionally biased region" description="Polar residues" evidence="4">
    <location>
        <begin position="39"/>
        <end position="52"/>
    </location>
</feature>
<dbReference type="CDD" id="cd06742">
    <property type="entry name" value="PDZ3_FL-whirlin-like"/>
    <property type="match status" value="1"/>
</dbReference>
<reference evidence="6" key="1">
    <citation type="submission" date="2025-08" db="UniProtKB">
        <authorList>
            <consortium name="Ensembl"/>
        </authorList>
    </citation>
    <scope>IDENTIFICATION</scope>
</reference>
<feature type="region of interest" description="Disordered" evidence="4">
    <location>
        <begin position="66"/>
        <end position="86"/>
    </location>
</feature>
<accession>A0A8C5R533</accession>
<dbReference type="CDD" id="cd07357">
    <property type="entry name" value="HN_L-whirlin_R2_like"/>
    <property type="match status" value="1"/>
</dbReference>
<feature type="compositionally biased region" description="Pro residues" evidence="4">
    <location>
        <begin position="776"/>
        <end position="789"/>
    </location>
</feature>
<dbReference type="AlphaFoldDB" id="A0A8C5R533"/>
<feature type="domain" description="PDZ" evidence="5">
    <location>
        <begin position="998"/>
        <end position="1069"/>
    </location>
</feature>
<evidence type="ECO:0000259" key="5">
    <source>
        <dbReference type="PROSITE" id="PS50106"/>
    </source>
</evidence>
<dbReference type="CDD" id="cd06740">
    <property type="entry name" value="PDZ1_FL-whirlin"/>
    <property type="match status" value="1"/>
</dbReference>
<dbReference type="Gene3D" id="2.30.42.10">
    <property type="match status" value="3"/>
</dbReference>
<feature type="compositionally biased region" description="Pro residues" evidence="4">
    <location>
        <begin position="820"/>
        <end position="831"/>
    </location>
</feature>
<evidence type="ECO:0000256" key="1">
    <source>
        <dbReference type="ARBA" id="ARBA00004316"/>
    </source>
</evidence>
<dbReference type="FunFam" id="1.20.1160.20:FF:000003">
    <property type="entry name" value="Whirlin a"/>
    <property type="match status" value="1"/>
</dbReference>
<dbReference type="Proteomes" id="UP000694569">
    <property type="component" value="Unplaced"/>
</dbReference>
<evidence type="ECO:0000256" key="2">
    <source>
        <dbReference type="ARBA" id="ARBA00022737"/>
    </source>
</evidence>
<dbReference type="Gene3D" id="1.20.1160.20">
    <property type="match status" value="2"/>
</dbReference>
<dbReference type="SMART" id="SM00228">
    <property type="entry name" value="PDZ"/>
    <property type="match status" value="3"/>
</dbReference>
<dbReference type="PANTHER" id="PTHR23116">
    <property type="entry name" value="PDZ DOMAIN CONTAINING WHIRLIN AND HARMONIN-RELATED"/>
    <property type="match status" value="1"/>
</dbReference>
<dbReference type="FunFam" id="2.30.42.10:FF:000111">
    <property type="entry name" value="Whirlin a"/>
    <property type="match status" value="1"/>
</dbReference>
<feature type="domain" description="PDZ" evidence="5">
    <location>
        <begin position="471"/>
        <end position="541"/>
    </location>
</feature>
<dbReference type="SUPFAM" id="SSF50156">
    <property type="entry name" value="PDZ domain-like"/>
    <property type="match status" value="3"/>
</dbReference>
<dbReference type="CDD" id="cd06741">
    <property type="entry name" value="PDZ2_FL-whirlin"/>
    <property type="match status" value="1"/>
</dbReference>
<dbReference type="GO" id="GO:0001917">
    <property type="term" value="C:photoreceptor inner segment"/>
    <property type="evidence" value="ECO:0007669"/>
    <property type="project" value="TreeGrafter"/>
</dbReference>
<keyword evidence="3" id="KW-0966">Cell projection</keyword>
<dbReference type="GO" id="GO:0032426">
    <property type="term" value="C:stereocilium tip"/>
    <property type="evidence" value="ECO:0007669"/>
    <property type="project" value="TreeGrafter"/>
</dbReference>